<name>A0AAV7NWG0_PLEWA</name>
<dbReference type="Proteomes" id="UP001066276">
    <property type="component" value="Chromosome 8"/>
</dbReference>
<organism evidence="1 2">
    <name type="scientific">Pleurodeles waltl</name>
    <name type="common">Iberian ribbed newt</name>
    <dbReference type="NCBI Taxonomy" id="8319"/>
    <lineage>
        <taxon>Eukaryota</taxon>
        <taxon>Metazoa</taxon>
        <taxon>Chordata</taxon>
        <taxon>Craniata</taxon>
        <taxon>Vertebrata</taxon>
        <taxon>Euteleostomi</taxon>
        <taxon>Amphibia</taxon>
        <taxon>Batrachia</taxon>
        <taxon>Caudata</taxon>
        <taxon>Salamandroidea</taxon>
        <taxon>Salamandridae</taxon>
        <taxon>Pleurodelinae</taxon>
        <taxon>Pleurodeles</taxon>
    </lineage>
</organism>
<dbReference type="AlphaFoldDB" id="A0AAV7NWG0"/>
<sequence>MTSRRLLAPMRIVPAVSEDGEAQAAGGKVAPSFLCALHPPQLSAVGLRPAVVGLGLKETLRPAGSRWGMSPHPLGPWMGRSTGLKCFFVCFFPHAGAKARTTGCRPSLVARENVVSQACAARKTRQTDML</sequence>
<comment type="caution">
    <text evidence="1">The sequence shown here is derived from an EMBL/GenBank/DDBJ whole genome shotgun (WGS) entry which is preliminary data.</text>
</comment>
<dbReference type="EMBL" id="JANPWB010000012">
    <property type="protein sequence ID" value="KAJ1119786.1"/>
    <property type="molecule type" value="Genomic_DNA"/>
</dbReference>
<evidence type="ECO:0000313" key="1">
    <source>
        <dbReference type="EMBL" id="KAJ1119786.1"/>
    </source>
</evidence>
<protein>
    <submittedName>
        <fullName evidence="1">Uncharacterized protein</fullName>
    </submittedName>
</protein>
<reference evidence="1" key="1">
    <citation type="journal article" date="2022" name="bioRxiv">
        <title>Sequencing and chromosome-scale assembly of the giantPleurodeles waltlgenome.</title>
        <authorList>
            <person name="Brown T."/>
            <person name="Elewa A."/>
            <person name="Iarovenko S."/>
            <person name="Subramanian E."/>
            <person name="Araus A.J."/>
            <person name="Petzold A."/>
            <person name="Susuki M."/>
            <person name="Suzuki K.-i.T."/>
            <person name="Hayashi T."/>
            <person name="Toyoda A."/>
            <person name="Oliveira C."/>
            <person name="Osipova E."/>
            <person name="Leigh N.D."/>
            <person name="Simon A."/>
            <person name="Yun M.H."/>
        </authorList>
    </citation>
    <scope>NUCLEOTIDE SEQUENCE</scope>
    <source>
        <strain evidence="1">20211129_DDA</strain>
        <tissue evidence="1">Liver</tissue>
    </source>
</reference>
<evidence type="ECO:0000313" key="2">
    <source>
        <dbReference type="Proteomes" id="UP001066276"/>
    </source>
</evidence>
<keyword evidence="2" id="KW-1185">Reference proteome</keyword>
<accession>A0AAV7NWG0</accession>
<gene>
    <name evidence="1" type="ORF">NDU88_007971</name>
</gene>
<proteinExistence type="predicted"/>